<organism evidence="1 2">
    <name type="scientific">Microbacterium phage ValentiniPuff</name>
    <dbReference type="NCBI Taxonomy" id="2315705"/>
    <lineage>
        <taxon>Viruses</taxon>
        <taxon>Duplodnaviria</taxon>
        <taxon>Heunggongvirae</taxon>
        <taxon>Uroviricota</taxon>
        <taxon>Caudoviricetes</taxon>
        <taxon>Valentinivirus</taxon>
        <taxon>Valentinivirus valentinipuff</taxon>
    </lineage>
</organism>
<evidence type="ECO:0000313" key="1">
    <source>
        <dbReference type="EMBL" id="AYD87352.1"/>
    </source>
</evidence>
<proteinExistence type="predicted"/>
<keyword evidence="2" id="KW-1185">Reference proteome</keyword>
<accession>A0A386KPQ8</accession>
<dbReference type="EMBL" id="MH825712">
    <property type="protein sequence ID" value="AYD87352.1"/>
    <property type="molecule type" value="Genomic_DNA"/>
</dbReference>
<dbReference type="Proteomes" id="UP000281993">
    <property type="component" value="Segment"/>
</dbReference>
<name>A0A386KPQ8_9CAUD</name>
<reference evidence="1 2" key="1">
    <citation type="submission" date="2018-08" db="EMBL/GenBank/DDBJ databases">
        <authorList>
            <person name="Preder H."/>
            <person name="Servin-Meza L.A."/>
            <person name="Bonilla J.A."/>
            <person name="Klyczek K."/>
            <person name="Garlena R.A."/>
            <person name="Russell D.A."/>
            <person name="Pope W.H."/>
            <person name="Jacobs-Sera D."/>
            <person name="Hatfull G.F."/>
        </authorList>
    </citation>
    <scope>NUCLEOTIDE SEQUENCE [LARGE SCALE GENOMIC DNA]</scope>
</reference>
<gene>
    <name evidence="1" type="primary">55</name>
    <name evidence="1" type="ORF">SEA_VALENTINIPUFF_55</name>
</gene>
<sequence>MAVEKGPYLDWSSLSSADLTEAQYTFVEFSDVDHVKAVDSVDDFALGILQNSPAEGDVADVRLTGISKVKLGGTVALNDGIGSNASGLGVKAATGKRVYGRALEAGVSGQIISVAINFVTPTAAA</sequence>
<protein>
    <submittedName>
        <fullName evidence="1">Uncharacterized protein</fullName>
    </submittedName>
</protein>
<evidence type="ECO:0000313" key="2">
    <source>
        <dbReference type="Proteomes" id="UP000281993"/>
    </source>
</evidence>